<dbReference type="InterPro" id="IPR052163">
    <property type="entry name" value="DGC-Regulatory_Protein"/>
</dbReference>
<keyword evidence="3" id="KW-1185">Reference proteome</keyword>
<dbReference type="PANTHER" id="PTHR46663">
    <property type="entry name" value="DIGUANYLATE CYCLASE DGCT-RELATED"/>
    <property type="match status" value="1"/>
</dbReference>
<evidence type="ECO:0000259" key="1">
    <source>
        <dbReference type="PROSITE" id="PS50887"/>
    </source>
</evidence>
<organism evidence="2 3">
    <name type="scientific">Planococcus salinarum</name>
    <dbReference type="NCBI Taxonomy" id="622695"/>
    <lineage>
        <taxon>Bacteria</taxon>
        <taxon>Bacillati</taxon>
        <taxon>Bacillota</taxon>
        <taxon>Bacilli</taxon>
        <taxon>Bacillales</taxon>
        <taxon>Caryophanaceae</taxon>
        <taxon>Planococcus</taxon>
    </lineage>
</organism>
<feature type="domain" description="GGDEF" evidence="1">
    <location>
        <begin position="1"/>
        <end position="79"/>
    </location>
</feature>
<reference evidence="2" key="1">
    <citation type="submission" date="2016-07" db="EMBL/GenBank/DDBJ databases">
        <title>Draft genome Planococcus salivarum.</title>
        <authorList>
            <person name="See-Too W.S."/>
        </authorList>
    </citation>
    <scope>NUCLEOTIDE SEQUENCE [LARGE SCALE GENOMIC DNA]</scope>
    <source>
        <strain evidence="2">DSM 23820</strain>
    </source>
</reference>
<name>A0ABX3CRW2_9BACL</name>
<proteinExistence type="predicted"/>
<accession>A0ABX3CRW2</accession>
<dbReference type="PROSITE" id="PS50887">
    <property type="entry name" value="GGDEF"/>
    <property type="match status" value="1"/>
</dbReference>
<gene>
    <name evidence="2" type="ORF">BB776_04750</name>
</gene>
<dbReference type="Proteomes" id="UP000242153">
    <property type="component" value="Unassembled WGS sequence"/>
</dbReference>
<protein>
    <recommendedName>
        <fullName evidence="1">GGDEF domain-containing protein</fullName>
    </recommendedName>
</protein>
<dbReference type="EMBL" id="MBQG01000142">
    <property type="protein sequence ID" value="OHX48205.1"/>
    <property type="molecule type" value="Genomic_DNA"/>
</dbReference>
<comment type="caution">
    <text evidence="2">The sequence shown here is derived from an EMBL/GenBank/DDBJ whole genome shotgun (WGS) entry which is preliminary data.</text>
</comment>
<evidence type="ECO:0000313" key="3">
    <source>
        <dbReference type="Proteomes" id="UP000242153"/>
    </source>
</evidence>
<dbReference type="SUPFAM" id="SSF55073">
    <property type="entry name" value="Nucleotide cyclase"/>
    <property type="match status" value="1"/>
</dbReference>
<dbReference type="InterPro" id="IPR000160">
    <property type="entry name" value="GGDEF_dom"/>
</dbReference>
<dbReference type="Pfam" id="PF00990">
    <property type="entry name" value="GGDEF"/>
    <property type="match status" value="1"/>
</dbReference>
<dbReference type="InterPro" id="IPR043128">
    <property type="entry name" value="Rev_trsase/Diguanyl_cyclase"/>
</dbReference>
<dbReference type="Gene3D" id="3.30.70.270">
    <property type="match status" value="1"/>
</dbReference>
<dbReference type="InterPro" id="IPR029787">
    <property type="entry name" value="Nucleotide_cyclase"/>
</dbReference>
<evidence type="ECO:0000313" key="2">
    <source>
        <dbReference type="EMBL" id="OHX48205.1"/>
    </source>
</evidence>
<dbReference type="PANTHER" id="PTHR46663:SF2">
    <property type="entry name" value="GGDEF DOMAIN-CONTAINING PROTEIN"/>
    <property type="match status" value="1"/>
</dbReference>
<sequence>MVRESEPAERLDEFAEKLLEIFREPFVLADFQTAYVSASIGIACIPFDTGRLRELVVFAETAMYEAKKNRGPSYSFYRPKMNVNRERRY</sequence>